<dbReference type="EMBL" id="AKWH02000014">
    <property type="protein sequence ID" value="EKO52960.1"/>
    <property type="molecule type" value="Genomic_DNA"/>
</dbReference>
<proteinExistence type="predicted"/>
<keyword evidence="2" id="KW-1185">Reference proteome</keyword>
<comment type="caution">
    <text evidence="1">The sequence shown here is derived from an EMBL/GenBank/DDBJ whole genome shotgun (WGS) entry which is preliminary data.</text>
</comment>
<gene>
    <name evidence="1" type="ORF">LEP1GSC131_2180</name>
</gene>
<evidence type="ECO:0000313" key="2">
    <source>
        <dbReference type="Proteomes" id="UP000006339"/>
    </source>
</evidence>
<name>A0A828Y6K5_9LEPT</name>
<dbReference type="Proteomes" id="UP000006339">
    <property type="component" value="Unassembled WGS sequence"/>
</dbReference>
<dbReference type="AlphaFoldDB" id="A0A828Y6K5"/>
<protein>
    <submittedName>
        <fullName evidence="1">Uncharacterized protein</fullName>
    </submittedName>
</protein>
<accession>A0A828Y6K5</accession>
<sequence>MGTIIKSRFYERILKLLEVHIFRKILFIFLYRTQVKIPVKVLE</sequence>
<evidence type="ECO:0000313" key="1">
    <source>
        <dbReference type="EMBL" id="EKO52960.1"/>
    </source>
</evidence>
<reference evidence="1" key="1">
    <citation type="submission" date="2012-10" db="EMBL/GenBank/DDBJ databases">
        <authorList>
            <person name="Harkins D.M."/>
            <person name="Durkin A.S."/>
            <person name="Brinkac L.M."/>
            <person name="Selengut J.D."/>
            <person name="Sanka R."/>
            <person name="DePew J."/>
            <person name="Purushe J."/>
            <person name="Picardeau M."/>
            <person name="Werts C."/>
            <person name="Goarant C."/>
            <person name="Vinetz J.M."/>
            <person name="Sutton G.G."/>
            <person name="Nelson W.C."/>
            <person name="Fouts D.E."/>
        </authorList>
    </citation>
    <scope>NUCLEOTIDE SEQUENCE [LARGE SCALE GENOMIC DNA]</scope>
    <source>
        <strain evidence="1">200802841</strain>
    </source>
</reference>
<organism evidence="1 2">
    <name type="scientific">Leptospira kirschneri str. 200802841</name>
    <dbReference type="NCBI Taxonomy" id="1193047"/>
    <lineage>
        <taxon>Bacteria</taxon>
        <taxon>Pseudomonadati</taxon>
        <taxon>Spirochaetota</taxon>
        <taxon>Spirochaetia</taxon>
        <taxon>Leptospirales</taxon>
        <taxon>Leptospiraceae</taxon>
        <taxon>Leptospira</taxon>
    </lineage>
</organism>